<sequence>MDNTRYTIGWIAPLALELAAALAMTDDNYEEITVGDHKYHGGTIGKHYVVMAVQSRTGTTAASGLAAWMCAAFRNLKCFLVVGIGGGVRSYGPYGAASQIVLGDVVVSVPKGNFGGVVQYDVGAWTGDGHLETSGHTNSPPAFLLDIVNSLTAKHRRSASKIPVFLKEMRSRLNANEQHKFEDQGAENDRLFDDDYDHPEIDRGRNCVDVCDRKKSTSRKDRGDGALRLVDTPNIHYGNIGSSNQLQISATKRTMSCHPRNL</sequence>
<dbReference type="AlphaFoldDB" id="A0A6A6GYN0"/>
<feature type="chain" id="PRO_5025471343" description="Purine and uridine phosphorylase" evidence="1">
    <location>
        <begin position="24"/>
        <end position="262"/>
    </location>
</feature>
<dbReference type="GO" id="GO:0009116">
    <property type="term" value="P:nucleoside metabolic process"/>
    <property type="evidence" value="ECO:0007669"/>
    <property type="project" value="InterPro"/>
</dbReference>
<dbReference type="Proteomes" id="UP000800092">
    <property type="component" value="Unassembled WGS sequence"/>
</dbReference>
<evidence type="ECO:0000313" key="3">
    <source>
        <dbReference type="Proteomes" id="UP000800092"/>
    </source>
</evidence>
<dbReference type="PANTHER" id="PTHR46082:SF11">
    <property type="entry name" value="AAA+ ATPASE DOMAIN-CONTAINING PROTEIN-RELATED"/>
    <property type="match status" value="1"/>
</dbReference>
<keyword evidence="3" id="KW-1185">Reference proteome</keyword>
<dbReference type="SUPFAM" id="SSF53167">
    <property type="entry name" value="Purine and uridine phosphorylases"/>
    <property type="match status" value="1"/>
</dbReference>
<reference evidence="2" key="1">
    <citation type="journal article" date="2020" name="Stud. Mycol.">
        <title>101 Dothideomycetes genomes: a test case for predicting lifestyles and emergence of pathogens.</title>
        <authorList>
            <person name="Haridas S."/>
            <person name="Albert R."/>
            <person name="Binder M."/>
            <person name="Bloem J."/>
            <person name="Labutti K."/>
            <person name="Salamov A."/>
            <person name="Andreopoulos B."/>
            <person name="Baker S."/>
            <person name="Barry K."/>
            <person name="Bills G."/>
            <person name="Bluhm B."/>
            <person name="Cannon C."/>
            <person name="Castanera R."/>
            <person name="Culley D."/>
            <person name="Daum C."/>
            <person name="Ezra D."/>
            <person name="Gonzalez J."/>
            <person name="Henrissat B."/>
            <person name="Kuo A."/>
            <person name="Liang C."/>
            <person name="Lipzen A."/>
            <person name="Lutzoni F."/>
            <person name="Magnuson J."/>
            <person name="Mondo S."/>
            <person name="Nolan M."/>
            <person name="Ohm R."/>
            <person name="Pangilinan J."/>
            <person name="Park H.-J."/>
            <person name="Ramirez L."/>
            <person name="Alfaro M."/>
            <person name="Sun H."/>
            <person name="Tritt A."/>
            <person name="Yoshinaga Y."/>
            <person name="Zwiers L.-H."/>
            <person name="Turgeon B."/>
            <person name="Goodwin S."/>
            <person name="Spatafora J."/>
            <person name="Crous P."/>
            <person name="Grigoriev I."/>
        </authorList>
    </citation>
    <scope>NUCLEOTIDE SEQUENCE</scope>
    <source>
        <strain evidence="2">Tuck. ex Michener</strain>
    </source>
</reference>
<keyword evidence="1" id="KW-0732">Signal</keyword>
<evidence type="ECO:0008006" key="4">
    <source>
        <dbReference type="Google" id="ProtNLM"/>
    </source>
</evidence>
<gene>
    <name evidence="2" type="ORF">EV356DRAFT_508116</name>
</gene>
<dbReference type="Gene3D" id="3.40.50.1580">
    <property type="entry name" value="Nucleoside phosphorylase domain"/>
    <property type="match status" value="1"/>
</dbReference>
<accession>A0A6A6GYN0</accession>
<proteinExistence type="predicted"/>
<evidence type="ECO:0000313" key="2">
    <source>
        <dbReference type="EMBL" id="KAF2230817.1"/>
    </source>
</evidence>
<dbReference type="EMBL" id="ML991835">
    <property type="protein sequence ID" value="KAF2230817.1"/>
    <property type="molecule type" value="Genomic_DNA"/>
</dbReference>
<feature type="signal peptide" evidence="1">
    <location>
        <begin position="1"/>
        <end position="23"/>
    </location>
</feature>
<name>A0A6A6GYN0_VIRVR</name>
<dbReference type="InterPro" id="IPR053137">
    <property type="entry name" value="NLR-like"/>
</dbReference>
<evidence type="ECO:0000256" key="1">
    <source>
        <dbReference type="SAM" id="SignalP"/>
    </source>
</evidence>
<protein>
    <recommendedName>
        <fullName evidence="4">Purine and uridine phosphorylase</fullName>
    </recommendedName>
</protein>
<organism evidence="2 3">
    <name type="scientific">Viridothelium virens</name>
    <name type="common">Speckled blister lichen</name>
    <name type="synonym">Trypethelium virens</name>
    <dbReference type="NCBI Taxonomy" id="1048519"/>
    <lineage>
        <taxon>Eukaryota</taxon>
        <taxon>Fungi</taxon>
        <taxon>Dikarya</taxon>
        <taxon>Ascomycota</taxon>
        <taxon>Pezizomycotina</taxon>
        <taxon>Dothideomycetes</taxon>
        <taxon>Dothideomycetes incertae sedis</taxon>
        <taxon>Trypetheliales</taxon>
        <taxon>Trypetheliaceae</taxon>
        <taxon>Viridothelium</taxon>
    </lineage>
</organism>
<dbReference type="OrthoDB" id="20872at2759"/>
<dbReference type="InterPro" id="IPR035994">
    <property type="entry name" value="Nucleoside_phosphorylase_sf"/>
</dbReference>
<dbReference type="PANTHER" id="PTHR46082">
    <property type="entry name" value="ATP/GTP-BINDING PROTEIN-RELATED"/>
    <property type="match status" value="1"/>
</dbReference>
<dbReference type="GO" id="GO:0003824">
    <property type="term" value="F:catalytic activity"/>
    <property type="evidence" value="ECO:0007669"/>
    <property type="project" value="InterPro"/>
</dbReference>